<evidence type="ECO:0000256" key="1">
    <source>
        <dbReference type="SAM" id="MobiDB-lite"/>
    </source>
</evidence>
<feature type="region of interest" description="Disordered" evidence="1">
    <location>
        <begin position="103"/>
        <end position="142"/>
    </location>
</feature>
<comment type="caution">
    <text evidence="3">The sequence shown here is derived from an EMBL/GenBank/DDBJ whole genome shotgun (WGS) entry which is preliminary data.</text>
</comment>
<gene>
    <name evidence="3" type="ORF">PIIN_04207</name>
</gene>
<proteinExistence type="predicted"/>
<dbReference type="HOGENOM" id="CLU_1111738_0_0_1"/>
<dbReference type="AlphaFoldDB" id="G4TG37"/>
<evidence type="ECO:0000313" key="3">
    <source>
        <dbReference type="EMBL" id="CCA70268.1"/>
    </source>
</evidence>
<feature type="compositionally biased region" description="Basic and acidic residues" evidence="1">
    <location>
        <begin position="26"/>
        <end position="37"/>
    </location>
</feature>
<evidence type="ECO:0000313" key="4">
    <source>
        <dbReference type="Proteomes" id="UP000007148"/>
    </source>
</evidence>
<feature type="region of interest" description="Disordered" evidence="1">
    <location>
        <begin position="49"/>
        <end position="68"/>
    </location>
</feature>
<accession>G4TG37</accession>
<reference evidence="3 4" key="1">
    <citation type="journal article" date="2011" name="PLoS Pathog.">
        <title>Endophytic Life Strategies Decoded by Genome and Transcriptome Analyses of the Mutualistic Root Symbiont Piriformospora indica.</title>
        <authorList>
            <person name="Zuccaro A."/>
            <person name="Lahrmann U."/>
            <person name="Guldener U."/>
            <person name="Langen G."/>
            <person name="Pfiffi S."/>
            <person name="Biedenkopf D."/>
            <person name="Wong P."/>
            <person name="Samans B."/>
            <person name="Grimm C."/>
            <person name="Basiewicz M."/>
            <person name="Murat C."/>
            <person name="Martin F."/>
            <person name="Kogel K.H."/>
        </authorList>
    </citation>
    <scope>NUCLEOTIDE SEQUENCE [LARGE SCALE GENOMIC DNA]</scope>
    <source>
        <strain evidence="3 4">DSM 11827</strain>
    </source>
</reference>
<dbReference type="EMBL" id="CAFZ01000077">
    <property type="protein sequence ID" value="CCA70268.1"/>
    <property type="molecule type" value="Genomic_DNA"/>
</dbReference>
<feature type="region of interest" description="Disordered" evidence="1">
    <location>
        <begin position="23"/>
        <end position="44"/>
    </location>
</feature>
<keyword evidence="2" id="KW-0732">Signal</keyword>
<feature type="signal peptide" evidence="2">
    <location>
        <begin position="1"/>
        <end position="21"/>
    </location>
</feature>
<feature type="chain" id="PRO_5003468494" evidence="2">
    <location>
        <begin position="22"/>
        <end position="250"/>
    </location>
</feature>
<dbReference type="InParanoid" id="G4TG37"/>
<organism evidence="3 4">
    <name type="scientific">Serendipita indica (strain DSM 11827)</name>
    <name type="common">Root endophyte fungus</name>
    <name type="synonym">Piriformospora indica</name>
    <dbReference type="NCBI Taxonomy" id="1109443"/>
    <lineage>
        <taxon>Eukaryota</taxon>
        <taxon>Fungi</taxon>
        <taxon>Dikarya</taxon>
        <taxon>Basidiomycota</taxon>
        <taxon>Agaricomycotina</taxon>
        <taxon>Agaricomycetes</taxon>
        <taxon>Sebacinales</taxon>
        <taxon>Serendipitaceae</taxon>
        <taxon>Serendipita</taxon>
    </lineage>
</organism>
<name>G4TG37_SERID</name>
<feature type="compositionally biased region" description="Polar residues" evidence="1">
    <location>
        <begin position="122"/>
        <end position="134"/>
    </location>
</feature>
<feature type="compositionally biased region" description="Low complexity" evidence="1">
    <location>
        <begin position="49"/>
        <end position="60"/>
    </location>
</feature>
<sequence>MRFTSVLVGLVFTTVLSVANASQSAHPEHSNHNEHGGTHGGASVVVHGVSSKSASPAAVPNTTPGAHHQNSVAAVLDGHQQPLAVQAGHDAEGVVPKTAANELKANSEVVSESTKAPEGVESKQSADNTSSDSAPAQPKMRMVRRVRRAPIVEASVTGESAFLKREIQLERIQARSGGMYESTVVKANRLARRFLGFLLNIGRRIITGIAKHFIKNKVANNNNHHRRRSPIFDEVGVVGVHARSLEEVLL</sequence>
<protein>
    <submittedName>
        <fullName evidence="3">Uncharacterized protein</fullName>
    </submittedName>
</protein>
<evidence type="ECO:0000256" key="2">
    <source>
        <dbReference type="SAM" id="SignalP"/>
    </source>
</evidence>
<keyword evidence="4" id="KW-1185">Reference proteome</keyword>
<dbReference type="Proteomes" id="UP000007148">
    <property type="component" value="Unassembled WGS sequence"/>
</dbReference>